<name>A0A3M7SP40_BRAPC</name>
<comment type="subcellular location">
    <subcellularLocation>
        <location evidence="1">Nucleus</location>
    </subcellularLocation>
</comment>
<dbReference type="EMBL" id="REGN01001022">
    <property type="protein sequence ID" value="RNA37583.1"/>
    <property type="molecule type" value="Genomic_DNA"/>
</dbReference>
<feature type="region of interest" description="Disordered" evidence="6">
    <location>
        <begin position="512"/>
        <end position="537"/>
    </location>
</feature>
<dbReference type="PANTHER" id="PTHR46481:SF10">
    <property type="entry name" value="ZINC FINGER BED DOMAIN-CONTAINING PROTEIN 39"/>
    <property type="match status" value="1"/>
</dbReference>
<keyword evidence="4" id="KW-0862">Zinc</keyword>
<protein>
    <submittedName>
        <fullName evidence="7">Zinc finger BED domain-containing 1-like</fullName>
    </submittedName>
</protein>
<keyword evidence="2" id="KW-0479">Metal-binding</keyword>
<dbReference type="InterPro" id="IPR052035">
    <property type="entry name" value="ZnF_BED_domain_contain"/>
</dbReference>
<sequence>MPPKRSNQRNTLPSLNALPASVSQNSRSRRSNGLTQTQIPPQSPPNSSQISNDLNQTQSSQVSTQTTYKISDEEFDVRPKVSIPFKCVQCGRSYKAKLGESGNFKKHLEKAHKNVKNWLNSYLSHVDRHQKKWNLDDNLTNLAKYFLTSSAAITEIANPFLRKMLKFDIPCEDTFKTNVLRVSELVEILHKSIQEMLKEAKSICLITDLWSNISAQQYLALAASMVFNNMKKNIRVIGMVQLNGTSNAEAIKNCIETIINRYNFDKRKVCGISCDQGSALVRLFKQNENCLFDELIGRSNTLNTQLSQIGTESSQNDVVYLFNEIDREIDEVVNAEESFQNGDSVTVGNAVEIQAEIANENSNLFEAEQTESDENVYEENSDPINFLNIQIETNSVPRYSCAAHKINLAAYEKHAFNEDNPCPISKEVIISFLRVLYPLYTFSILTQKTDWTIGDLIPALIIVIHGTLETMNEQGEMNKLLELWFSEVYGVEYKKKATDSFAETVYFLLEETKESNESQPRTSRSQPNPAPYQPSDNAALRNLLKSKSYQTPQDSVKTSKLHEIRLECLTY</sequence>
<keyword evidence="8" id="KW-1185">Reference proteome</keyword>
<dbReference type="InterPro" id="IPR012337">
    <property type="entry name" value="RNaseH-like_sf"/>
</dbReference>
<keyword evidence="5" id="KW-0539">Nucleus</keyword>
<evidence type="ECO:0000256" key="5">
    <source>
        <dbReference type="ARBA" id="ARBA00023242"/>
    </source>
</evidence>
<evidence type="ECO:0000313" key="8">
    <source>
        <dbReference type="Proteomes" id="UP000276133"/>
    </source>
</evidence>
<dbReference type="Proteomes" id="UP000276133">
    <property type="component" value="Unassembled WGS sequence"/>
</dbReference>
<dbReference type="OrthoDB" id="10216173at2759"/>
<reference evidence="7 8" key="1">
    <citation type="journal article" date="2018" name="Sci. Rep.">
        <title>Genomic signatures of local adaptation to the degree of environmental predictability in rotifers.</title>
        <authorList>
            <person name="Franch-Gras L."/>
            <person name="Hahn C."/>
            <person name="Garcia-Roger E.M."/>
            <person name="Carmona M.J."/>
            <person name="Serra M."/>
            <person name="Gomez A."/>
        </authorList>
    </citation>
    <scope>NUCLEOTIDE SEQUENCE [LARGE SCALE GENOMIC DNA]</scope>
    <source>
        <strain evidence="7">HYR1</strain>
    </source>
</reference>
<proteinExistence type="predicted"/>
<comment type="caution">
    <text evidence="7">The sequence shown here is derived from an EMBL/GenBank/DDBJ whole genome shotgun (WGS) entry which is preliminary data.</text>
</comment>
<gene>
    <name evidence="7" type="ORF">BpHYR1_049062</name>
</gene>
<feature type="region of interest" description="Disordered" evidence="6">
    <location>
        <begin position="1"/>
        <end position="65"/>
    </location>
</feature>
<dbReference type="PANTHER" id="PTHR46481">
    <property type="entry name" value="ZINC FINGER BED DOMAIN-CONTAINING PROTEIN 4"/>
    <property type="match status" value="1"/>
</dbReference>
<feature type="compositionally biased region" description="Low complexity" evidence="6">
    <location>
        <begin position="35"/>
        <end position="65"/>
    </location>
</feature>
<keyword evidence="3" id="KW-0863">Zinc-finger</keyword>
<evidence type="ECO:0000256" key="3">
    <source>
        <dbReference type="ARBA" id="ARBA00022771"/>
    </source>
</evidence>
<evidence type="ECO:0000256" key="2">
    <source>
        <dbReference type="ARBA" id="ARBA00022723"/>
    </source>
</evidence>
<dbReference type="SUPFAM" id="SSF53098">
    <property type="entry name" value="Ribonuclease H-like"/>
    <property type="match status" value="1"/>
</dbReference>
<dbReference type="GO" id="GO:0008270">
    <property type="term" value="F:zinc ion binding"/>
    <property type="evidence" value="ECO:0007669"/>
    <property type="project" value="UniProtKB-KW"/>
</dbReference>
<dbReference type="AlphaFoldDB" id="A0A3M7SP40"/>
<accession>A0A3M7SP40</accession>
<organism evidence="7 8">
    <name type="scientific">Brachionus plicatilis</name>
    <name type="common">Marine rotifer</name>
    <name type="synonym">Brachionus muelleri</name>
    <dbReference type="NCBI Taxonomy" id="10195"/>
    <lineage>
        <taxon>Eukaryota</taxon>
        <taxon>Metazoa</taxon>
        <taxon>Spiralia</taxon>
        <taxon>Gnathifera</taxon>
        <taxon>Rotifera</taxon>
        <taxon>Eurotatoria</taxon>
        <taxon>Monogononta</taxon>
        <taxon>Pseudotrocha</taxon>
        <taxon>Ploima</taxon>
        <taxon>Brachionidae</taxon>
        <taxon>Brachionus</taxon>
    </lineage>
</organism>
<evidence type="ECO:0000313" key="7">
    <source>
        <dbReference type="EMBL" id="RNA37583.1"/>
    </source>
</evidence>
<dbReference type="GO" id="GO:0005634">
    <property type="term" value="C:nucleus"/>
    <property type="evidence" value="ECO:0007669"/>
    <property type="project" value="UniProtKB-SubCell"/>
</dbReference>
<feature type="compositionally biased region" description="Polar residues" evidence="6">
    <location>
        <begin position="517"/>
        <end position="527"/>
    </location>
</feature>
<evidence type="ECO:0000256" key="1">
    <source>
        <dbReference type="ARBA" id="ARBA00004123"/>
    </source>
</evidence>
<evidence type="ECO:0000256" key="4">
    <source>
        <dbReference type="ARBA" id="ARBA00022833"/>
    </source>
</evidence>
<evidence type="ECO:0000256" key="6">
    <source>
        <dbReference type="SAM" id="MobiDB-lite"/>
    </source>
</evidence>